<evidence type="ECO:0000256" key="1">
    <source>
        <dbReference type="SAM" id="Coils"/>
    </source>
</evidence>
<gene>
    <name evidence="4" type="ORF">KFL_000750290</name>
</gene>
<dbReference type="Pfam" id="PF02466">
    <property type="entry name" value="Tim17"/>
    <property type="match status" value="1"/>
</dbReference>
<protein>
    <recommendedName>
        <fullName evidence="3">Transmembrane protein 135 N-terminal domain-containing protein</fullName>
    </recommendedName>
</protein>
<name>A0A0U9HJR3_KLENI</name>
<evidence type="ECO:0000313" key="4">
    <source>
        <dbReference type="EMBL" id="GAQ81261.1"/>
    </source>
</evidence>
<dbReference type="AlphaFoldDB" id="A0A0U9HJR3"/>
<dbReference type="InterPro" id="IPR031926">
    <property type="entry name" value="TMEM135_N"/>
</dbReference>
<evidence type="ECO:0000256" key="2">
    <source>
        <dbReference type="SAM" id="MobiDB-lite"/>
    </source>
</evidence>
<dbReference type="InterPro" id="IPR026749">
    <property type="entry name" value="Tmem135"/>
</dbReference>
<feature type="coiled-coil region" evidence="1">
    <location>
        <begin position="27"/>
        <end position="61"/>
    </location>
</feature>
<dbReference type="EMBL" id="DF237024">
    <property type="protein sequence ID" value="GAQ81261.1"/>
    <property type="molecule type" value="Genomic_DNA"/>
</dbReference>
<dbReference type="Pfam" id="PF15982">
    <property type="entry name" value="TMEM135_C_rich"/>
    <property type="match status" value="1"/>
</dbReference>
<proteinExistence type="predicted"/>
<evidence type="ECO:0000313" key="5">
    <source>
        <dbReference type="Proteomes" id="UP000054558"/>
    </source>
</evidence>
<dbReference type="OrthoDB" id="291792at2759"/>
<dbReference type="OMA" id="RMDLALY"/>
<dbReference type="PANTHER" id="PTHR12459:SF6">
    <property type="entry name" value="GB|AAD46013.1"/>
    <property type="match status" value="1"/>
</dbReference>
<feature type="compositionally biased region" description="Basic and acidic residues" evidence="2">
    <location>
        <begin position="557"/>
        <end position="571"/>
    </location>
</feature>
<feature type="region of interest" description="Disordered" evidence="2">
    <location>
        <begin position="531"/>
        <end position="571"/>
    </location>
</feature>
<accession>A0A0U9HJR3</accession>
<keyword evidence="1" id="KW-0175">Coiled coil</keyword>
<sequence>MGSNRSSDGEMVVMTPSATVMLSQDPSTRLALEKAETERRLQEAEMKLAEAVAEIQRQKHRSHEEDGHVACGNIFTGRHPLCQHGDACFTHAAGSLIQSFLLAYGVRAGIGVLLRSFVLLRKRPAEVLDLQLLLSEKNLVIREEACRIGLLFGGFTGTYHFMRCLLRRLTNRESDANSFIAGSVAGLSLSAIDNPTRRRTFALYLLARVFQCSYNFAKSKGKWHFWGSHWQHGDTLLFALASAQVMYAYVMRPETLNNSYWEFIARTGPIAKPVLKAVKSTVRGESVDLAELTSYIRKVAPSRLPLTIGRQPKIIPCSVLHPDTSNCFTHNGNAMRSVFKKTFPLYMSLTFVPFVVLNLQKFTQAPLRTLFTATRGAVRSTAFLSAFVGIYQGVICTQRKFASRDHKSVYWVAGAFAALSVLLEKKNRRAELALYVLPRAADSLWYILVHRRLLPKLPHAEVALFCLCMGSLMFYHENQPETMTPFLRGLITRFLNRTGIPDIPLSPLPPAASVHRRLNYLVGDPSPEYRPLDFHGEDDPASPGGFGSRIGSPGPHGRVEKEKPRSRDLYREGVEQVVEKLQMEAFQGLS</sequence>
<reference evidence="4 5" key="1">
    <citation type="journal article" date="2014" name="Nat. Commun.">
        <title>Klebsormidium flaccidum genome reveals primary factors for plant terrestrial adaptation.</title>
        <authorList>
            <person name="Hori K."/>
            <person name="Maruyama F."/>
            <person name="Fujisawa T."/>
            <person name="Togashi T."/>
            <person name="Yamamoto N."/>
            <person name="Seo M."/>
            <person name="Sato S."/>
            <person name="Yamada T."/>
            <person name="Mori H."/>
            <person name="Tajima N."/>
            <person name="Moriyama T."/>
            <person name="Ikeuchi M."/>
            <person name="Watanabe M."/>
            <person name="Wada H."/>
            <person name="Kobayashi K."/>
            <person name="Saito M."/>
            <person name="Masuda T."/>
            <person name="Sasaki-Sekimoto Y."/>
            <person name="Mashiguchi K."/>
            <person name="Awai K."/>
            <person name="Shimojima M."/>
            <person name="Masuda S."/>
            <person name="Iwai M."/>
            <person name="Nobusawa T."/>
            <person name="Narise T."/>
            <person name="Kondo S."/>
            <person name="Saito H."/>
            <person name="Sato R."/>
            <person name="Murakawa M."/>
            <person name="Ihara Y."/>
            <person name="Oshima-Yamada Y."/>
            <person name="Ohtaka K."/>
            <person name="Satoh M."/>
            <person name="Sonobe K."/>
            <person name="Ishii M."/>
            <person name="Ohtani R."/>
            <person name="Kanamori-Sato M."/>
            <person name="Honoki R."/>
            <person name="Miyazaki D."/>
            <person name="Mochizuki H."/>
            <person name="Umetsu J."/>
            <person name="Higashi K."/>
            <person name="Shibata D."/>
            <person name="Kamiya Y."/>
            <person name="Sato N."/>
            <person name="Nakamura Y."/>
            <person name="Tabata S."/>
            <person name="Ida S."/>
            <person name="Kurokawa K."/>
            <person name="Ohta H."/>
        </authorList>
    </citation>
    <scope>NUCLEOTIDE SEQUENCE [LARGE SCALE GENOMIC DNA]</scope>
    <source>
        <strain evidence="4 5">NIES-2285</strain>
    </source>
</reference>
<dbReference type="Proteomes" id="UP000054558">
    <property type="component" value="Unassembled WGS sequence"/>
</dbReference>
<organism evidence="4 5">
    <name type="scientific">Klebsormidium nitens</name>
    <name type="common">Green alga</name>
    <name type="synonym">Ulothrix nitens</name>
    <dbReference type="NCBI Taxonomy" id="105231"/>
    <lineage>
        <taxon>Eukaryota</taxon>
        <taxon>Viridiplantae</taxon>
        <taxon>Streptophyta</taxon>
        <taxon>Klebsormidiophyceae</taxon>
        <taxon>Klebsormidiales</taxon>
        <taxon>Klebsormidiaceae</taxon>
        <taxon>Klebsormidium</taxon>
    </lineage>
</organism>
<dbReference type="PANTHER" id="PTHR12459">
    <property type="entry name" value="TRANSMEMBRANE PROTEIN 135-RELATED"/>
    <property type="match status" value="1"/>
</dbReference>
<keyword evidence="5" id="KW-1185">Reference proteome</keyword>
<feature type="domain" description="Transmembrane protein 135 N-terminal" evidence="3">
    <location>
        <begin position="321"/>
        <end position="447"/>
    </location>
</feature>
<evidence type="ECO:0000259" key="3">
    <source>
        <dbReference type="Pfam" id="PF15982"/>
    </source>
</evidence>